<evidence type="ECO:0000256" key="1">
    <source>
        <dbReference type="ARBA" id="ARBA00006347"/>
    </source>
</evidence>
<dbReference type="PANTHER" id="PTHR45672:SF3">
    <property type="entry name" value="THIOREDOXIN DOMAIN-CONTAINING PROTEIN 5"/>
    <property type="match status" value="1"/>
</dbReference>
<dbReference type="PRINTS" id="PR00421">
    <property type="entry name" value="THIOREDOXIN"/>
</dbReference>
<dbReference type="PROSITE" id="PS51352">
    <property type="entry name" value="THIOREDOXIN_2"/>
    <property type="match status" value="1"/>
</dbReference>
<proteinExistence type="inferred from homology"/>
<keyword evidence="2" id="KW-0732">Signal</keyword>
<reference evidence="3 4" key="1">
    <citation type="submission" date="2016-10" db="EMBL/GenBank/DDBJ databases">
        <authorList>
            <person name="Cai Z."/>
        </authorList>
    </citation>
    <scope>NUCLEOTIDE SEQUENCE [LARGE SCALE GENOMIC DNA]</scope>
</reference>
<dbReference type="Proteomes" id="UP000256970">
    <property type="component" value="Unassembled WGS sequence"/>
</dbReference>
<dbReference type="STRING" id="3088.A0A383V917"/>
<dbReference type="EMBL" id="FNXT01000121">
    <property type="protein sequence ID" value="SZX61084.1"/>
    <property type="molecule type" value="Genomic_DNA"/>
</dbReference>
<evidence type="ECO:0000313" key="4">
    <source>
        <dbReference type="Proteomes" id="UP000256970"/>
    </source>
</evidence>
<dbReference type="GO" id="GO:0005783">
    <property type="term" value="C:endoplasmic reticulum"/>
    <property type="evidence" value="ECO:0007669"/>
    <property type="project" value="TreeGrafter"/>
</dbReference>
<dbReference type="PROSITE" id="PS00194">
    <property type="entry name" value="THIOREDOXIN_1"/>
    <property type="match status" value="1"/>
</dbReference>
<protein>
    <submittedName>
        <fullName evidence="3">Uncharacterized protein</fullName>
    </submittedName>
</protein>
<dbReference type="GO" id="GO:0003756">
    <property type="term" value="F:protein disulfide isomerase activity"/>
    <property type="evidence" value="ECO:0007669"/>
    <property type="project" value="TreeGrafter"/>
</dbReference>
<dbReference type="AlphaFoldDB" id="A0A383V917"/>
<sequence length="148" mass="16633">MAKHVLIAVLLIAAVFCHATASDEESKDVIKLINDKAKPTEDFETQTAGGEVWFIKFFAPWCGHCKRLAPAWGELATFFKDHDNIRIAHVDCTTDRDVCTTADIKGYPTLKVYYKGEEVKSYRGARELDTLKEFIVETAAELTTETTE</sequence>
<dbReference type="SUPFAM" id="SSF52833">
    <property type="entry name" value="Thioredoxin-like"/>
    <property type="match status" value="1"/>
</dbReference>
<accession>A0A383V917</accession>
<name>A0A383V917_TETOB</name>
<dbReference type="InterPro" id="IPR013766">
    <property type="entry name" value="Thioredoxin_domain"/>
</dbReference>
<dbReference type="PANTHER" id="PTHR45672">
    <property type="entry name" value="PROTEIN DISULFIDE-ISOMERASE C17H9.14C-RELATED"/>
    <property type="match status" value="1"/>
</dbReference>
<dbReference type="InterPro" id="IPR017937">
    <property type="entry name" value="Thioredoxin_CS"/>
</dbReference>
<gene>
    <name evidence="3" type="ORF">BQ4739_LOCUS1615</name>
</gene>
<organism evidence="3 4">
    <name type="scientific">Tetradesmus obliquus</name>
    <name type="common">Green alga</name>
    <name type="synonym">Acutodesmus obliquus</name>
    <dbReference type="NCBI Taxonomy" id="3088"/>
    <lineage>
        <taxon>Eukaryota</taxon>
        <taxon>Viridiplantae</taxon>
        <taxon>Chlorophyta</taxon>
        <taxon>core chlorophytes</taxon>
        <taxon>Chlorophyceae</taxon>
        <taxon>CS clade</taxon>
        <taxon>Sphaeropleales</taxon>
        <taxon>Scenedesmaceae</taxon>
        <taxon>Tetradesmus</taxon>
    </lineage>
</organism>
<dbReference type="InterPro" id="IPR036249">
    <property type="entry name" value="Thioredoxin-like_sf"/>
</dbReference>
<dbReference type="GO" id="GO:0006457">
    <property type="term" value="P:protein folding"/>
    <property type="evidence" value="ECO:0007669"/>
    <property type="project" value="TreeGrafter"/>
</dbReference>
<comment type="similarity">
    <text evidence="1">Belongs to the protein disulfide isomerase family.</text>
</comment>
<evidence type="ECO:0000313" key="3">
    <source>
        <dbReference type="EMBL" id="SZX61084.1"/>
    </source>
</evidence>
<evidence type="ECO:0000256" key="2">
    <source>
        <dbReference type="ARBA" id="ARBA00022729"/>
    </source>
</evidence>
<dbReference type="Pfam" id="PF00085">
    <property type="entry name" value="Thioredoxin"/>
    <property type="match status" value="1"/>
</dbReference>
<dbReference type="Gene3D" id="3.40.30.10">
    <property type="entry name" value="Glutaredoxin"/>
    <property type="match status" value="1"/>
</dbReference>
<dbReference type="InterPro" id="IPR051063">
    <property type="entry name" value="PDI"/>
</dbReference>
<keyword evidence="4" id="KW-1185">Reference proteome</keyword>